<evidence type="ECO:0000256" key="2">
    <source>
        <dbReference type="ARBA" id="ARBA00022630"/>
    </source>
</evidence>
<keyword evidence="4" id="KW-0560">Oxidoreductase</keyword>
<comment type="cofactor">
    <cofactor evidence="1">
        <name>FMN</name>
        <dbReference type="ChEBI" id="CHEBI:58210"/>
    </cofactor>
</comment>
<keyword evidence="3" id="KW-0288">FMN</keyword>
<dbReference type="PROSITE" id="PS00557">
    <property type="entry name" value="FMN_HYDROXY_ACID_DH_1"/>
    <property type="match status" value="1"/>
</dbReference>
<dbReference type="CDD" id="cd02809">
    <property type="entry name" value="alpha_hydroxyacid_oxid_FMN"/>
    <property type="match status" value="1"/>
</dbReference>
<evidence type="ECO:0000313" key="8">
    <source>
        <dbReference type="EMBL" id="ABD65949.1"/>
    </source>
</evidence>
<evidence type="ECO:0000259" key="7">
    <source>
        <dbReference type="PROSITE" id="PS51349"/>
    </source>
</evidence>
<evidence type="ECO:0000256" key="3">
    <source>
        <dbReference type="ARBA" id="ARBA00022643"/>
    </source>
</evidence>
<evidence type="ECO:0000256" key="6">
    <source>
        <dbReference type="SAM" id="MobiDB-lite"/>
    </source>
</evidence>
<dbReference type="InterPro" id="IPR015422">
    <property type="entry name" value="PyrdxlP-dep_Trfase_small"/>
</dbReference>
<dbReference type="InterPro" id="IPR000262">
    <property type="entry name" value="FMN-dep_DH"/>
</dbReference>
<feature type="domain" description="FMN hydroxy acid dehydrogenase" evidence="7">
    <location>
        <begin position="1"/>
        <end position="351"/>
    </location>
</feature>
<feature type="region of interest" description="Disordered" evidence="6">
    <location>
        <begin position="346"/>
        <end position="377"/>
    </location>
</feature>
<gene>
    <name evidence="9" type="ORF">CNQ36_25595</name>
</gene>
<evidence type="ECO:0000256" key="4">
    <source>
        <dbReference type="ARBA" id="ARBA00023002"/>
    </source>
</evidence>
<dbReference type="GO" id="GO:0016614">
    <property type="term" value="F:oxidoreductase activity, acting on CH-OH group of donors"/>
    <property type="evidence" value="ECO:0007669"/>
    <property type="project" value="UniProtKB-ARBA"/>
</dbReference>
<organism evidence="8">
    <name type="scientific">Streptomyces fungicidicus</name>
    <dbReference type="NCBI Taxonomy" id="68203"/>
    <lineage>
        <taxon>Bacteria</taxon>
        <taxon>Bacillati</taxon>
        <taxon>Actinomycetota</taxon>
        <taxon>Actinomycetes</taxon>
        <taxon>Kitasatosporales</taxon>
        <taxon>Streptomycetaceae</taxon>
        <taxon>Streptomyces</taxon>
    </lineage>
</organism>
<dbReference type="FunFam" id="3.20.20.70:FF:000029">
    <property type="entry name" value="L-lactate dehydrogenase"/>
    <property type="match status" value="1"/>
</dbReference>
<dbReference type="SUPFAM" id="SSF53383">
    <property type="entry name" value="PLP-dependent transferases"/>
    <property type="match status" value="1"/>
</dbReference>
<keyword evidence="10" id="KW-1185">Reference proteome</keyword>
<dbReference type="KEGG" id="sfug:CNQ36_25595"/>
<accession>Q06Z00</accession>
<dbReference type="PANTHER" id="PTHR10578:SF107">
    <property type="entry name" value="2-HYDROXYACID OXIDASE 1"/>
    <property type="match status" value="1"/>
</dbReference>
<proteinExistence type="inferred from homology"/>
<dbReference type="GO" id="GO:0010181">
    <property type="term" value="F:FMN binding"/>
    <property type="evidence" value="ECO:0007669"/>
    <property type="project" value="InterPro"/>
</dbReference>
<evidence type="ECO:0000313" key="10">
    <source>
        <dbReference type="Proteomes" id="UP000282170"/>
    </source>
</evidence>
<dbReference type="InterPro" id="IPR008259">
    <property type="entry name" value="FMN_hydac_DH_AS"/>
</dbReference>
<dbReference type="Pfam" id="PF01070">
    <property type="entry name" value="FMN_dh"/>
    <property type="match status" value="1"/>
</dbReference>
<dbReference type="GO" id="GO:0008483">
    <property type="term" value="F:transaminase activity"/>
    <property type="evidence" value="ECO:0007669"/>
    <property type="project" value="UniProtKB-KW"/>
</dbReference>
<dbReference type="RefSeq" id="WP_121547701.1">
    <property type="nucleotide sequence ID" value="NZ_CP023407.1"/>
</dbReference>
<dbReference type="GeneID" id="93886231"/>
<dbReference type="CDD" id="cd00609">
    <property type="entry name" value="AAT_like"/>
    <property type="match status" value="1"/>
</dbReference>
<evidence type="ECO:0000313" key="9">
    <source>
        <dbReference type="EMBL" id="AYL38478.1"/>
    </source>
</evidence>
<dbReference type="InterPro" id="IPR012133">
    <property type="entry name" value="Alpha-hydoxy_acid_DH_FMN"/>
</dbReference>
<dbReference type="AlphaFoldDB" id="Q06Z00"/>
<dbReference type="Proteomes" id="UP000282170">
    <property type="component" value="Chromosome"/>
</dbReference>
<reference evidence="9 10" key="2">
    <citation type="submission" date="2017-09" db="EMBL/GenBank/DDBJ databases">
        <authorList>
            <person name="Zhang H."/>
            <person name="Hu S."/>
            <person name="Xu J."/>
            <person name="He Z."/>
        </authorList>
    </citation>
    <scope>NUCLEOTIDE SEQUENCE [LARGE SCALE GENOMIC DNA]</scope>
    <source>
        <strain evidence="9 10">TXX3120</strain>
    </source>
</reference>
<dbReference type="PANTHER" id="PTHR10578">
    <property type="entry name" value="S -2-HYDROXY-ACID OXIDASE-RELATED"/>
    <property type="match status" value="1"/>
</dbReference>
<dbReference type="Gene3D" id="3.40.640.10">
    <property type="entry name" value="Type I PLP-dependent aspartate aminotransferase-like (Major domain)"/>
    <property type="match status" value="1"/>
</dbReference>
<dbReference type="InterPro" id="IPR013785">
    <property type="entry name" value="Aldolase_TIM"/>
</dbReference>
<evidence type="ECO:0000256" key="1">
    <source>
        <dbReference type="ARBA" id="ARBA00001917"/>
    </source>
</evidence>
<sequence>MELSLDEFASLARERLDPAVWDFIEGGAGEERTLAANTAAFDRVPLRPSVLRGAGSPHTGTTILGRTWDAPLAVAPVAYHTLADPAGEVATVRGTAAAAGLPVVVSTFAGRTFEDIAAEATVPLWLQVYCLRDRSLTRGLIERAENAGFEALVLTVDAPHLGRRLRDLRNGFRLPAGTVPANLPVDGFADPAAHSRADFDPGLDWSVVEWLRSVSELPLLVKGILTGADAVRAAEAGVDGVMVSNHGGRQLDGVPATLDVLPEVAEAVGGRLPVLLDGGVRRGRDILAALALGADAALVGRPVLHGLAAGGAGGVTGVLSVLLEELTDAMSLAGLRTLADIGPSLVGRAPDHPRRSTVDAGKGAGSDRRTAAGGGAGLRLADLHPSVADPVMDTMNFLNEVTLRYPEAVSFAPGRPYAEFFETEQVFRHLRRYLDHLAEQGRSPAQVRDALFQYGPSAGVIRELIAHSLRVDEGIDVSPESIVVTVGCQEAMFLTLRALMSGPDDVLLVSSPCYVGITGAARLLDVAVTAVEEGEDGLSCDALEAAVSAERARGRRPRAVYVVPDHSNPSGATMPLEARKSLLELAQRLDVLVLEDSPYRHVSPGTQVASLKALDRTRRVIHLGSYAKTVFPGARLGFAVADQPVLAPDGGTSLLADELAKIKSMVTVNTSPLSQAAVAGALLESGGRVSELNARNAAHYGEAMRFTLQCLEREFPAARRTRLGVRWNAPSGGFFLTLQVPFRADNSALARSAQDFGVIWTPMSYFYPQGGGLHTLRLSTSYLTHADIEKGISRLAGFIEFECGDPVA</sequence>
<dbReference type="Pfam" id="PF00155">
    <property type="entry name" value="Aminotran_1_2"/>
    <property type="match status" value="1"/>
</dbReference>
<dbReference type="EMBL" id="DQ403252">
    <property type="protein sequence ID" value="ABD65949.1"/>
    <property type="molecule type" value="Genomic_DNA"/>
</dbReference>
<dbReference type="GO" id="GO:0030170">
    <property type="term" value="F:pyridoxal phosphate binding"/>
    <property type="evidence" value="ECO:0007669"/>
    <property type="project" value="InterPro"/>
</dbReference>
<dbReference type="PROSITE" id="PS51349">
    <property type="entry name" value="FMN_HYDROXY_ACID_DH_2"/>
    <property type="match status" value="1"/>
</dbReference>
<keyword evidence="8" id="KW-0032">Aminotransferase</keyword>
<name>Q06Z00_9ACTN</name>
<dbReference type="SUPFAM" id="SSF51395">
    <property type="entry name" value="FMN-linked oxidoreductases"/>
    <property type="match status" value="1"/>
</dbReference>
<dbReference type="Gene3D" id="3.90.1150.10">
    <property type="entry name" value="Aspartate Aminotransferase, domain 1"/>
    <property type="match status" value="1"/>
</dbReference>
<dbReference type="InterPro" id="IPR004839">
    <property type="entry name" value="Aminotransferase_I/II_large"/>
</dbReference>
<comment type="similarity">
    <text evidence="5">Belongs to the FMN-dependent alpha-hydroxy acid dehydrogenase family.</text>
</comment>
<dbReference type="InterPro" id="IPR015421">
    <property type="entry name" value="PyrdxlP-dep_Trfase_major"/>
</dbReference>
<evidence type="ECO:0000256" key="5">
    <source>
        <dbReference type="ARBA" id="ARBA00024042"/>
    </source>
</evidence>
<reference evidence="8" key="1">
    <citation type="journal article" date="2006" name="Microbiology">
        <title>The enduracidin biosynthetic gene cluster from Streptomyces fungicidicus.</title>
        <authorList>
            <person name="Yin X."/>
            <person name="Zabriskie T.M."/>
        </authorList>
    </citation>
    <scope>NUCLEOTIDE SEQUENCE</scope>
    <source>
        <strain evidence="8">ATCC 21013</strain>
    </source>
</reference>
<keyword evidence="8" id="KW-0808">Transferase</keyword>
<protein>
    <submittedName>
        <fullName evidence="8 9">Aminotransferase</fullName>
    </submittedName>
</protein>
<keyword evidence="2" id="KW-0285">Flavoprotein</keyword>
<dbReference type="InterPro" id="IPR015424">
    <property type="entry name" value="PyrdxlP-dep_Trfase"/>
</dbReference>
<dbReference type="Gene3D" id="3.20.20.70">
    <property type="entry name" value="Aldolase class I"/>
    <property type="match status" value="1"/>
</dbReference>
<dbReference type="InterPro" id="IPR037396">
    <property type="entry name" value="FMN_HAD"/>
</dbReference>
<dbReference type="EMBL" id="CP023407">
    <property type="protein sequence ID" value="AYL38478.1"/>
    <property type="molecule type" value="Genomic_DNA"/>
</dbReference>